<protein>
    <submittedName>
        <fullName evidence="2">Uncharacterized protein</fullName>
    </submittedName>
</protein>
<organism evidence="2 3">
    <name type="scientific">Senna tora</name>
    <dbReference type="NCBI Taxonomy" id="362788"/>
    <lineage>
        <taxon>Eukaryota</taxon>
        <taxon>Viridiplantae</taxon>
        <taxon>Streptophyta</taxon>
        <taxon>Embryophyta</taxon>
        <taxon>Tracheophyta</taxon>
        <taxon>Spermatophyta</taxon>
        <taxon>Magnoliopsida</taxon>
        <taxon>eudicotyledons</taxon>
        <taxon>Gunneridae</taxon>
        <taxon>Pentapetalae</taxon>
        <taxon>rosids</taxon>
        <taxon>fabids</taxon>
        <taxon>Fabales</taxon>
        <taxon>Fabaceae</taxon>
        <taxon>Caesalpinioideae</taxon>
        <taxon>Cassia clade</taxon>
        <taxon>Senna</taxon>
    </lineage>
</organism>
<dbReference type="EMBL" id="JAAIUW010000009">
    <property type="protein sequence ID" value="KAF7814579.1"/>
    <property type="molecule type" value="Genomic_DNA"/>
</dbReference>
<reference evidence="2" key="1">
    <citation type="submission" date="2020-09" db="EMBL/GenBank/DDBJ databases">
        <title>Genome-Enabled Discovery of Anthraquinone Biosynthesis in Senna tora.</title>
        <authorList>
            <person name="Kang S.-H."/>
            <person name="Pandey R.P."/>
            <person name="Lee C.-M."/>
            <person name="Sim J.-S."/>
            <person name="Jeong J.-T."/>
            <person name="Choi B.-S."/>
            <person name="Jung M."/>
            <person name="Ginzburg D."/>
            <person name="Zhao K."/>
            <person name="Won S.Y."/>
            <person name="Oh T.-J."/>
            <person name="Yu Y."/>
            <person name="Kim N.-H."/>
            <person name="Lee O.R."/>
            <person name="Lee T.-H."/>
            <person name="Bashyal P."/>
            <person name="Kim T.-S."/>
            <person name="Lee W.-H."/>
            <person name="Kawkins C."/>
            <person name="Kim C.-K."/>
            <person name="Kim J.S."/>
            <person name="Ahn B.O."/>
            <person name="Rhee S.Y."/>
            <person name="Sohng J.K."/>
        </authorList>
    </citation>
    <scope>NUCLEOTIDE SEQUENCE</scope>
    <source>
        <tissue evidence="2">Leaf</tissue>
    </source>
</reference>
<keyword evidence="3" id="KW-1185">Reference proteome</keyword>
<evidence type="ECO:0000313" key="3">
    <source>
        <dbReference type="Proteomes" id="UP000634136"/>
    </source>
</evidence>
<feature type="compositionally biased region" description="Basic and acidic residues" evidence="1">
    <location>
        <begin position="89"/>
        <end position="105"/>
    </location>
</feature>
<name>A0A834WEW6_9FABA</name>
<dbReference type="Proteomes" id="UP000634136">
    <property type="component" value="Unassembled WGS sequence"/>
</dbReference>
<feature type="region of interest" description="Disordered" evidence="1">
    <location>
        <begin position="85"/>
        <end position="105"/>
    </location>
</feature>
<evidence type="ECO:0000313" key="2">
    <source>
        <dbReference type="EMBL" id="KAF7814579.1"/>
    </source>
</evidence>
<accession>A0A834WEW6</accession>
<comment type="caution">
    <text evidence="2">The sequence shown here is derived from an EMBL/GenBank/DDBJ whole genome shotgun (WGS) entry which is preliminary data.</text>
</comment>
<evidence type="ECO:0000256" key="1">
    <source>
        <dbReference type="SAM" id="MobiDB-lite"/>
    </source>
</evidence>
<gene>
    <name evidence="2" type="ORF">G2W53_028548</name>
</gene>
<proteinExistence type="predicted"/>
<dbReference type="AlphaFoldDB" id="A0A834WEW6"/>
<feature type="region of interest" description="Disordered" evidence="1">
    <location>
        <begin position="1"/>
        <end position="31"/>
    </location>
</feature>
<sequence length="105" mass="11051">MRRFGDLRTKSKVRSSVVTVGDGDGNGNGGRFRSSQILQLVSEPGSCGRHSVLEKAGTCLCIRLGIAVRGDSVGIQSGTVNLLDQGSRSLDRSAGHSQEDGRHGK</sequence>